<name>A0A6J8AY53_MYTCO</name>
<keyword evidence="5" id="KW-0812">Transmembrane</keyword>
<keyword evidence="2 3" id="KW-0040">ANK repeat</keyword>
<evidence type="ECO:0000313" key="8">
    <source>
        <dbReference type="Proteomes" id="UP000507470"/>
    </source>
</evidence>
<dbReference type="PANTHER" id="PTHR24173:SF74">
    <property type="entry name" value="ANKYRIN REPEAT DOMAIN-CONTAINING PROTEIN 16"/>
    <property type="match status" value="1"/>
</dbReference>
<feature type="repeat" description="ANK" evidence="3">
    <location>
        <begin position="1730"/>
        <end position="1762"/>
    </location>
</feature>
<feature type="transmembrane region" description="Helical" evidence="5">
    <location>
        <begin position="29"/>
        <end position="50"/>
    </location>
</feature>
<feature type="domain" description="CARD" evidence="6">
    <location>
        <begin position="720"/>
        <end position="775"/>
    </location>
</feature>
<feature type="repeat" description="ANK" evidence="3">
    <location>
        <begin position="1433"/>
        <end position="1465"/>
    </location>
</feature>
<dbReference type="InterPro" id="IPR049050">
    <property type="entry name" value="nSTAND3"/>
</dbReference>
<keyword evidence="5" id="KW-1133">Transmembrane helix</keyword>
<feature type="repeat" description="ANK" evidence="3">
    <location>
        <begin position="1697"/>
        <end position="1729"/>
    </location>
</feature>
<dbReference type="Pfam" id="PF12796">
    <property type="entry name" value="Ank_2"/>
    <property type="match status" value="4"/>
</dbReference>
<dbReference type="SMART" id="SM00248">
    <property type="entry name" value="ANK"/>
    <property type="match status" value="17"/>
</dbReference>
<feature type="repeat" description="ANK" evidence="3">
    <location>
        <begin position="1400"/>
        <end position="1432"/>
    </location>
</feature>
<keyword evidence="5" id="KW-0472">Membrane</keyword>
<dbReference type="Pfam" id="PF00619">
    <property type="entry name" value="CARD"/>
    <property type="match status" value="1"/>
</dbReference>
<evidence type="ECO:0000256" key="5">
    <source>
        <dbReference type="SAM" id="Phobius"/>
    </source>
</evidence>
<dbReference type="Pfam" id="PF20720">
    <property type="entry name" value="nSTAND3"/>
    <property type="match status" value="1"/>
</dbReference>
<gene>
    <name evidence="7" type="ORF">MCOR_12563</name>
</gene>
<reference evidence="7 8" key="1">
    <citation type="submission" date="2020-06" db="EMBL/GenBank/DDBJ databases">
        <authorList>
            <person name="Li R."/>
            <person name="Bekaert M."/>
        </authorList>
    </citation>
    <scope>NUCLEOTIDE SEQUENCE [LARGE SCALE GENOMIC DNA]</scope>
    <source>
        <strain evidence="8">wild</strain>
    </source>
</reference>
<accession>A0A6J8AY53</accession>
<dbReference type="InterPro" id="IPR001315">
    <property type="entry name" value="CARD"/>
</dbReference>
<dbReference type="Gene3D" id="1.25.40.20">
    <property type="entry name" value="Ankyrin repeat-containing domain"/>
    <property type="match status" value="5"/>
</dbReference>
<feature type="compositionally biased region" description="Polar residues" evidence="4">
    <location>
        <begin position="516"/>
        <end position="537"/>
    </location>
</feature>
<feature type="repeat" description="ANK" evidence="3">
    <location>
        <begin position="1631"/>
        <end position="1663"/>
    </location>
</feature>
<dbReference type="PANTHER" id="PTHR24173">
    <property type="entry name" value="ANKYRIN REPEAT CONTAINING"/>
    <property type="match status" value="1"/>
</dbReference>
<evidence type="ECO:0000259" key="6">
    <source>
        <dbReference type="PROSITE" id="PS50209"/>
    </source>
</evidence>
<dbReference type="PROSITE" id="PS50088">
    <property type="entry name" value="ANK_REPEAT"/>
    <property type="match status" value="15"/>
</dbReference>
<dbReference type="CDD" id="cd01671">
    <property type="entry name" value="CARD"/>
    <property type="match status" value="2"/>
</dbReference>
<evidence type="ECO:0000256" key="1">
    <source>
        <dbReference type="ARBA" id="ARBA00022737"/>
    </source>
</evidence>
<evidence type="ECO:0000256" key="3">
    <source>
        <dbReference type="PROSITE-ProRule" id="PRU00023"/>
    </source>
</evidence>
<dbReference type="Pfam" id="PF00023">
    <property type="entry name" value="Ank"/>
    <property type="match status" value="2"/>
</dbReference>
<proteinExistence type="predicted"/>
<keyword evidence="1" id="KW-0677">Repeat</keyword>
<feature type="repeat" description="ANK" evidence="3">
    <location>
        <begin position="1367"/>
        <end position="1399"/>
    </location>
</feature>
<dbReference type="InterPro" id="IPR002110">
    <property type="entry name" value="Ankyrin_rpt"/>
</dbReference>
<evidence type="ECO:0000313" key="7">
    <source>
        <dbReference type="EMBL" id="CAC5375614.1"/>
    </source>
</evidence>
<organism evidence="7 8">
    <name type="scientific">Mytilus coruscus</name>
    <name type="common">Sea mussel</name>
    <dbReference type="NCBI Taxonomy" id="42192"/>
    <lineage>
        <taxon>Eukaryota</taxon>
        <taxon>Metazoa</taxon>
        <taxon>Spiralia</taxon>
        <taxon>Lophotrochozoa</taxon>
        <taxon>Mollusca</taxon>
        <taxon>Bivalvia</taxon>
        <taxon>Autobranchia</taxon>
        <taxon>Pteriomorphia</taxon>
        <taxon>Mytilida</taxon>
        <taxon>Mytiloidea</taxon>
        <taxon>Mytilidae</taxon>
        <taxon>Mytilinae</taxon>
        <taxon>Mytilus</taxon>
    </lineage>
</organism>
<dbReference type="PROSITE" id="PS50209">
    <property type="entry name" value="CARD"/>
    <property type="match status" value="2"/>
</dbReference>
<dbReference type="InterPro" id="IPR027417">
    <property type="entry name" value="P-loop_NTPase"/>
</dbReference>
<dbReference type="SUPFAM" id="SSF52540">
    <property type="entry name" value="P-loop containing nucleoside triphosphate hydrolases"/>
    <property type="match status" value="1"/>
</dbReference>
<evidence type="ECO:0000256" key="2">
    <source>
        <dbReference type="ARBA" id="ARBA00023043"/>
    </source>
</evidence>
<dbReference type="GO" id="GO:0042981">
    <property type="term" value="P:regulation of apoptotic process"/>
    <property type="evidence" value="ECO:0007669"/>
    <property type="project" value="InterPro"/>
</dbReference>
<protein>
    <recommendedName>
        <fullName evidence="6">CARD domain-containing protein</fullName>
    </recommendedName>
</protein>
<dbReference type="PROSITE" id="PS50297">
    <property type="entry name" value="ANK_REP_REGION"/>
    <property type="match status" value="15"/>
</dbReference>
<feature type="repeat" description="ANK" evidence="3">
    <location>
        <begin position="1598"/>
        <end position="1630"/>
    </location>
</feature>
<feature type="repeat" description="ANK" evidence="3">
    <location>
        <begin position="1894"/>
        <end position="1926"/>
    </location>
</feature>
<feature type="repeat" description="ANK" evidence="3">
    <location>
        <begin position="1499"/>
        <end position="1531"/>
    </location>
</feature>
<dbReference type="EMBL" id="CACVKT020002154">
    <property type="protein sequence ID" value="CAC5375614.1"/>
    <property type="molecule type" value="Genomic_DNA"/>
</dbReference>
<sequence>MIYFYLISDISATQPNAPTGNNRLAECEMAALITGVVILVSVVINIYFWYKRYKRNRYNMKRKKENMDMSKTKHTEPYVQLVQSVYKPDNMDRSELRMTKSGEDVVQSVGDIDCYQLRMTESSDDVVQSVDKADTIDSSQLRMTESGNDVVQSVDKANGIDCSGDDVVQSVDKADTIDSSQLRMTESCDDLVQSVYKADSIDCSQLRMTESSDDVVQSVDKADTIDSSQLGMTESGDDVVQSVDKADTIDISQLRMTESGEDVVQSVDKADTIDSYQLRMTESSDDVVQSVDKADTIDISQLRMTESGEDVVQSVDKADTIDISQLRMTESGDDVVQSVDKADTIDSYQLRMTESPDDLVQSVDEACSIDCSQLRMTESCKDVVQSIDEADTIYSSHLRMTESGDDVVQSVDKANSIDCSQLRMTESGDDVVQSVDEADTIDSSQLRMTESGEDVVKSVDEADTIDSSQLRITESGEDVVQSEDKADSILDGSKFTITEFLEDTVTSLDEADKDQSQNSRTDLQSISSSKTGRSTHIPSIEAQPIRTEEDNRLQAAFNILYIVPRAIEDFLDREYKGGFVQSISDHKDQLKATLCSKEWELLSQLIVHHRLYHFYDQIIQDTILDNEVLDLLISKCILRKEDRADIEHHPRQTDRNKCILDLLIQRPQDSYSVLLEVLKESPTCSKDLIECMEGQQLSHHEVVSQSKVKLYITGYHSVRLQKNYHNLTQNLFNTEDIIDSLISKGVLGPDDRAEINLSGVQAKINRKLIDKIRSKQDYLFFLEALKEDPNNTKLASDLESMDVKQDELKLLETGATVPQLTNRPGFQTLVTLVSMVKEIQISDTEPESSLSADLYRLQSWYKKILNMTTMESKQYQQFVQTVKAIVVRIGGKDDPGVKETSLDTVTKKQVQKILDGLKEKEENSSLKEKIIKMETELEEVIPKNIRDQIQTQIEDWEKKDKMFVTTRASDYVMECLQDNSCLTLTAPSGVGKSFIARHTALVLKKEGYNIIPVELPADIKTYYQPGKQTVFIVDDICGNFTANQQQIDNWKQLLPVIDRIIADKCCKIIVSCRLQVYKDDKFNILLPFKSCECNLISDKLCLTSVDKNAIAKTYFGSSLDHIDKLSQNSEFFPLLCSLYDRGKNGDVEDFFKNPFNFYQNELDNLCWNGDEGILRVCSLALCVIFNNHLEEKWFKGKLTDEQKHIIEDVCDAYEINRITSKAKLKKALDTLDGTFICKQNGIYRTVHDKLFDFLAHYFGHKMIECLIDHGDSDLVHERFIWQKSSDDKKSDIDFIIEIPDDYLESYLKRFIKDWSSGNVTVVFKNNNIKISSFERNLLQNLQQMHKSEQVTIANTKDTVIPKEEYGSGNTPLIRACYGGYTDMVQWLLHNDVDVEQCRDDGVNGLYMASQEGHTDTIKLLLKKNPNVDLCNKDGCSPLYMASYNGHTDIVKLLLEKDPNVDLCDKDGRSPLYWASYKGHYDIVKLLLEKDPNVDLCNNDDCSPLIMASYKGHTDMVKLLLEKDPNVDLCNKDGSSPLYIASQEGHTDIVKLLLEKDPNVDLCNKDGCSPLYIASQEGHTDIVKLLLEKDPNIDLCNKDGCSPLYIASYKGHTDTVKLLLEKDPNVNLCNKDDCSPLFMASQQGHTDIVKLLLEKDPNVNLCNNDDCSPLLWASYKGHTDIVKLLLEKDPNVDLCNKDGCSPLFMASQNGHTDIVKLLLEKDPNVDLCNKDGCSPLYIASQEGHTDIVKLLLEKDPNIDLCNKDGCSPLYIAGWEGHTDIVKLLLEKNPNVDLCENNVKHKPNINTKTIFGSNAIFYSVQNGSVDITKLLLENNADCNICIHSKQDFTDTFTNHPKYTLYKEKQLLFDSLVKATSSHVTDYVRKKSVDYAFDVVAGSSPLHITCFMGRKGVVSCLLDHNANINMTIEDGTTPLFYACEVGHEDLVRLLLDKGADTQMCRLDGKSPLNSATDNGHTSIVMMLTNHIKKEDKLSSQLLFFCQWFFMTCEKNMQGMLKCFLLNSFSLVSGLL</sequence>
<keyword evidence="8" id="KW-1185">Reference proteome</keyword>
<feature type="repeat" description="ANK" evidence="3">
    <location>
        <begin position="1532"/>
        <end position="1564"/>
    </location>
</feature>
<feature type="repeat" description="ANK" evidence="3">
    <location>
        <begin position="1763"/>
        <end position="1795"/>
    </location>
</feature>
<feature type="repeat" description="ANK" evidence="3">
    <location>
        <begin position="1927"/>
        <end position="1953"/>
    </location>
</feature>
<feature type="repeat" description="ANK" evidence="3">
    <location>
        <begin position="1466"/>
        <end position="1498"/>
    </location>
</feature>
<feature type="region of interest" description="Disordered" evidence="4">
    <location>
        <begin position="509"/>
        <end position="543"/>
    </location>
</feature>
<dbReference type="OrthoDB" id="6176125at2759"/>
<dbReference type="SUPFAM" id="SSF48403">
    <property type="entry name" value="Ankyrin repeat"/>
    <property type="match status" value="3"/>
</dbReference>
<feature type="repeat" description="ANK" evidence="3">
    <location>
        <begin position="1565"/>
        <end position="1597"/>
    </location>
</feature>
<feature type="repeat" description="ANK" evidence="3">
    <location>
        <begin position="1664"/>
        <end position="1696"/>
    </location>
</feature>
<dbReference type="SUPFAM" id="SSF47986">
    <property type="entry name" value="DEATH domain"/>
    <property type="match status" value="2"/>
</dbReference>
<dbReference type="InterPro" id="IPR011029">
    <property type="entry name" value="DEATH-like_dom_sf"/>
</dbReference>
<evidence type="ECO:0000256" key="4">
    <source>
        <dbReference type="SAM" id="MobiDB-lite"/>
    </source>
</evidence>
<dbReference type="Pfam" id="PF13637">
    <property type="entry name" value="Ank_4"/>
    <property type="match status" value="1"/>
</dbReference>
<dbReference type="Gene3D" id="1.10.533.10">
    <property type="entry name" value="Death Domain, Fas"/>
    <property type="match status" value="2"/>
</dbReference>
<dbReference type="InterPro" id="IPR036770">
    <property type="entry name" value="Ankyrin_rpt-contain_sf"/>
</dbReference>
<feature type="domain" description="CARD" evidence="6">
    <location>
        <begin position="626"/>
        <end position="681"/>
    </location>
</feature>
<dbReference type="Proteomes" id="UP000507470">
    <property type="component" value="Unassembled WGS sequence"/>
</dbReference>